<dbReference type="SUPFAM" id="SSF51338">
    <property type="entry name" value="Composite domain of metallo-dependent hydrolases"/>
    <property type="match status" value="1"/>
</dbReference>
<comment type="caution">
    <text evidence="4">The sequence shown here is derived from an EMBL/GenBank/DDBJ whole genome shotgun (WGS) entry which is preliminary data.</text>
</comment>
<accession>A0ABT6MXF3</accession>
<dbReference type="InterPro" id="IPR006680">
    <property type="entry name" value="Amidohydro-rel"/>
</dbReference>
<evidence type="ECO:0000256" key="2">
    <source>
        <dbReference type="SAM" id="SignalP"/>
    </source>
</evidence>
<dbReference type="PANTHER" id="PTHR43135">
    <property type="entry name" value="ALPHA-D-RIBOSE 1-METHYLPHOSPHONATE 5-TRIPHOSPHATE DIPHOSPHATASE"/>
    <property type="match status" value="1"/>
</dbReference>
<evidence type="ECO:0000256" key="1">
    <source>
        <dbReference type="SAM" id="MobiDB-lite"/>
    </source>
</evidence>
<dbReference type="Gene3D" id="3.20.20.140">
    <property type="entry name" value="Metal-dependent hydrolases"/>
    <property type="match status" value="1"/>
</dbReference>
<dbReference type="RefSeq" id="WP_281043067.1">
    <property type="nucleotide sequence ID" value="NZ_JARYGZ010000001.1"/>
</dbReference>
<gene>
    <name evidence="4" type="ORF">QGN17_03180</name>
</gene>
<dbReference type="PANTHER" id="PTHR43135:SF3">
    <property type="entry name" value="ALPHA-D-RIBOSE 1-METHYLPHOSPHONATE 5-TRIPHOSPHATE DIPHOSPHATASE"/>
    <property type="match status" value="1"/>
</dbReference>
<reference evidence="4" key="1">
    <citation type="submission" date="2023-04" db="EMBL/GenBank/DDBJ databases">
        <title>Sphingomonas sp. MAHUQ-71 isolated from rice field.</title>
        <authorList>
            <person name="Huq M.A."/>
        </authorList>
    </citation>
    <scope>NUCLEOTIDE SEQUENCE</scope>
    <source>
        <strain evidence="4">MAHUQ-71</strain>
    </source>
</reference>
<keyword evidence="2" id="KW-0732">Signal</keyword>
<evidence type="ECO:0000313" key="5">
    <source>
        <dbReference type="Proteomes" id="UP001160625"/>
    </source>
</evidence>
<dbReference type="InterPro" id="IPR051781">
    <property type="entry name" value="Metallo-dep_Hydrolase"/>
</dbReference>
<dbReference type="InterPro" id="IPR011059">
    <property type="entry name" value="Metal-dep_hydrolase_composite"/>
</dbReference>
<dbReference type="EMBL" id="JARYGZ010000001">
    <property type="protein sequence ID" value="MDH7637725.1"/>
    <property type="molecule type" value="Genomic_DNA"/>
</dbReference>
<dbReference type="InterPro" id="IPR032466">
    <property type="entry name" value="Metal_Hydrolase"/>
</dbReference>
<sequence>MRTALLGSVALAILSGTAVRAQPIAIVHAKAWTMTAAAPIADATILIDGGRIVSVTPSGAVPQGAETIDAKGQPVTPGIVNSATQLGLIEVSSAAGTRDQTSEAHGIGPGFDVSPALNPNSALVALARADGLTGALSYPSKSDEAPFAGQAALIKLRTDGGILDRRGAAVVAVIGGNKWPKDAGSRAAQWQLLRRAFGKVADGRRGDGGKHGDHGHGDGPPGPPPGSDDAVLGDVLGGRTPLAIFTDRESDIREAIRFAHDFSVHVVIMGGAEAWRAAAELAAAHIPVVLDPQANMPTSFDELGNRLDAAAILQKAGVVVAFGMAGGAIEESYNAGLDLREGAGLAVANGMPYSEALKAITVNAHSLWGGGDGTLAAGQPADIVLWDGDPLEPSTNALTVLIDGQPVSTDNRQRALEERYLPLAKPQ</sequence>
<evidence type="ECO:0000313" key="4">
    <source>
        <dbReference type="EMBL" id="MDH7637725.1"/>
    </source>
</evidence>
<feature type="compositionally biased region" description="Basic and acidic residues" evidence="1">
    <location>
        <begin position="201"/>
        <end position="217"/>
    </location>
</feature>
<dbReference type="Proteomes" id="UP001160625">
    <property type="component" value="Unassembled WGS sequence"/>
</dbReference>
<protein>
    <submittedName>
        <fullName evidence="4">Amidohydrolase family protein</fullName>
    </submittedName>
</protein>
<keyword evidence="5" id="KW-1185">Reference proteome</keyword>
<feature type="domain" description="Amidohydrolase-related" evidence="3">
    <location>
        <begin position="287"/>
        <end position="405"/>
    </location>
</feature>
<name>A0ABT6MXF3_9SPHN</name>
<proteinExistence type="predicted"/>
<evidence type="ECO:0000259" key="3">
    <source>
        <dbReference type="Pfam" id="PF01979"/>
    </source>
</evidence>
<organism evidence="4 5">
    <name type="scientific">Sphingomonas oryzagri</name>
    <dbReference type="NCBI Taxonomy" id="3042314"/>
    <lineage>
        <taxon>Bacteria</taxon>
        <taxon>Pseudomonadati</taxon>
        <taxon>Pseudomonadota</taxon>
        <taxon>Alphaproteobacteria</taxon>
        <taxon>Sphingomonadales</taxon>
        <taxon>Sphingomonadaceae</taxon>
        <taxon>Sphingomonas</taxon>
    </lineage>
</organism>
<feature type="signal peptide" evidence="2">
    <location>
        <begin position="1"/>
        <end position="21"/>
    </location>
</feature>
<feature type="chain" id="PRO_5046193655" evidence="2">
    <location>
        <begin position="22"/>
        <end position="427"/>
    </location>
</feature>
<dbReference type="SUPFAM" id="SSF51556">
    <property type="entry name" value="Metallo-dependent hydrolases"/>
    <property type="match status" value="1"/>
</dbReference>
<feature type="region of interest" description="Disordered" evidence="1">
    <location>
        <begin position="201"/>
        <end position="231"/>
    </location>
</feature>
<dbReference type="Gene3D" id="2.30.40.10">
    <property type="entry name" value="Urease, subunit C, domain 1"/>
    <property type="match status" value="1"/>
</dbReference>
<dbReference type="Pfam" id="PF01979">
    <property type="entry name" value="Amidohydro_1"/>
    <property type="match status" value="1"/>
</dbReference>